<evidence type="ECO:0000313" key="2">
    <source>
        <dbReference type="EMBL" id="GAG53028.1"/>
    </source>
</evidence>
<accession>X0YXN8</accession>
<evidence type="ECO:0000259" key="1">
    <source>
        <dbReference type="Pfam" id="PF13567"/>
    </source>
</evidence>
<feature type="domain" description="DUF4131" evidence="1">
    <location>
        <begin position="26"/>
        <end position="171"/>
    </location>
</feature>
<organism evidence="2">
    <name type="scientific">marine sediment metagenome</name>
    <dbReference type="NCBI Taxonomy" id="412755"/>
    <lineage>
        <taxon>unclassified sequences</taxon>
        <taxon>metagenomes</taxon>
        <taxon>ecological metagenomes</taxon>
    </lineage>
</organism>
<reference evidence="2" key="1">
    <citation type="journal article" date="2014" name="Front. Microbiol.">
        <title>High frequency of phylogenetically diverse reductive dehalogenase-homologous genes in deep subseafloor sedimentary metagenomes.</title>
        <authorList>
            <person name="Kawai M."/>
            <person name="Futagami T."/>
            <person name="Toyoda A."/>
            <person name="Takaki Y."/>
            <person name="Nishi S."/>
            <person name="Hori S."/>
            <person name="Arai W."/>
            <person name="Tsubouchi T."/>
            <person name="Morono Y."/>
            <person name="Uchiyama I."/>
            <person name="Ito T."/>
            <person name="Fujiyama A."/>
            <person name="Inagaki F."/>
            <person name="Takami H."/>
        </authorList>
    </citation>
    <scope>NUCLEOTIDE SEQUENCE</scope>
    <source>
        <strain evidence="2">Expedition CK06-06</strain>
    </source>
</reference>
<feature type="non-terminal residue" evidence="2">
    <location>
        <position position="236"/>
    </location>
</feature>
<feature type="non-terminal residue" evidence="2">
    <location>
        <position position="1"/>
    </location>
</feature>
<dbReference type="EMBL" id="BARS01051051">
    <property type="protein sequence ID" value="GAG53028.1"/>
    <property type="molecule type" value="Genomic_DNA"/>
</dbReference>
<comment type="caution">
    <text evidence="2">The sequence shown here is derived from an EMBL/GenBank/DDBJ whole genome shotgun (WGS) entry which is preliminary data.</text>
</comment>
<dbReference type="AlphaFoldDB" id="X0YXN8"/>
<protein>
    <recommendedName>
        <fullName evidence="1">DUF4131 domain-containing protein</fullName>
    </recommendedName>
</protein>
<proteinExistence type="predicted"/>
<dbReference type="Pfam" id="PF13567">
    <property type="entry name" value="DUF4131"/>
    <property type="match status" value="1"/>
</dbReference>
<gene>
    <name evidence="2" type="ORF">S01H1_76101</name>
</gene>
<name>X0YXN8_9ZZZZ</name>
<sequence>LILVAIAWIAGIVITHQLGLPASLLRALIAAGVAGVVATWRLDRNRLAAALALAAVLGGWRYTLAQPPTDDGRLSYYNDLGSTSLRGFVSADPSFRDRYTQLEISALEIERGDEWLPVRGKLVLKVPHYPEFEYGDSLRVTGLLETPPVLDDFSYKEYLASRGVHSLMRRAQVTALAQIRGSGLVRWMYGQKKVLRGVVESILPNPDAGLLSGILLGLGHTLPDYLEQAFRNAGLT</sequence>
<dbReference type="InterPro" id="IPR025405">
    <property type="entry name" value="DUF4131"/>
</dbReference>